<organism evidence="2 3">
    <name type="scientific">Pseudonocardia kongjuensis</name>
    <dbReference type="NCBI Taxonomy" id="102227"/>
    <lineage>
        <taxon>Bacteria</taxon>
        <taxon>Bacillati</taxon>
        <taxon>Actinomycetota</taxon>
        <taxon>Actinomycetes</taxon>
        <taxon>Pseudonocardiales</taxon>
        <taxon>Pseudonocardiaceae</taxon>
        <taxon>Pseudonocardia</taxon>
    </lineage>
</organism>
<keyword evidence="3" id="KW-1185">Reference proteome</keyword>
<dbReference type="InterPro" id="IPR026893">
    <property type="entry name" value="Tyr/Ser_Pase_IphP-type"/>
</dbReference>
<dbReference type="Proteomes" id="UP001501414">
    <property type="component" value="Unassembled WGS sequence"/>
</dbReference>
<dbReference type="InterPro" id="IPR000387">
    <property type="entry name" value="Tyr_Pase_dom"/>
</dbReference>
<evidence type="ECO:0000313" key="3">
    <source>
        <dbReference type="Proteomes" id="UP001501414"/>
    </source>
</evidence>
<name>A0ABP4IFZ8_9PSEU</name>
<proteinExistence type="predicted"/>
<accession>A0ABP4IFZ8</accession>
<dbReference type="EMBL" id="BAAAJK010000010">
    <property type="protein sequence ID" value="GAA1389643.1"/>
    <property type="molecule type" value="Genomic_DNA"/>
</dbReference>
<gene>
    <name evidence="2" type="ORF">GCM10009613_28940</name>
</gene>
<sequence length="254" mass="27138">MTVTDLVPDRWLTFDGLANARDVGGLPLAGGGRVRPGVLLRTESLEGLSPADVARLTGELGVVQVLDLRKDEELLISGAGALAGAGVTVHRLSFIPDAGRGLPEIGDDADPMVGHYLAYLGDRGANVVTGVRRIAERETGATVVHCAAGKDRTGVLVALVCSAVGVPREEVVADYALSATRIDALFRRWTTAAGQPMPAPEEIDRHRPRAEVMQTFLQLLDERYDGPVGWLHEHGLTEGELATLRSRLRDENAV</sequence>
<comment type="caution">
    <text evidence="2">The sequence shown here is derived from an EMBL/GenBank/DDBJ whole genome shotgun (WGS) entry which is preliminary data.</text>
</comment>
<protein>
    <submittedName>
        <fullName evidence="2">Tyrosine-protein phosphatase</fullName>
    </submittedName>
</protein>
<feature type="domain" description="Tyrosine specific protein phosphatases" evidence="1">
    <location>
        <begin position="125"/>
        <end position="159"/>
    </location>
</feature>
<dbReference type="Gene3D" id="3.90.190.10">
    <property type="entry name" value="Protein tyrosine phosphatase superfamily"/>
    <property type="match status" value="1"/>
</dbReference>
<dbReference type="InterPro" id="IPR016130">
    <property type="entry name" value="Tyr_Pase_AS"/>
</dbReference>
<dbReference type="Pfam" id="PF13350">
    <property type="entry name" value="Y_phosphatase3"/>
    <property type="match status" value="1"/>
</dbReference>
<dbReference type="PROSITE" id="PS50056">
    <property type="entry name" value="TYR_PHOSPHATASE_2"/>
    <property type="match status" value="1"/>
</dbReference>
<evidence type="ECO:0000313" key="2">
    <source>
        <dbReference type="EMBL" id="GAA1389643.1"/>
    </source>
</evidence>
<dbReference type="PROSITE" id="PS00383">
    <property type="entry name" value="TYR_PHOSPHATASE_1"/>
    <property type="match status" value="1"/>
</dbReference>
<dbReference type="SUPFAM" id="SSF52799">
    <property type="entry name" value="(Phosphotyrosine protein) phosphatases II"/>
    <property type="match status" value="1"/>
</dbReference>
<reference evidence="3" key="1">
    <citation type="journal article" date="2019" name="Int. J. Syst. Evol. Microbiol.">
        <title>The Global Catalogue of Microorganisms (GCM) 10K type strain sequencing project: providing services to taxonomists for standard genome sequencing and annotation.</title>
        <authorList>
            <consortium name="The Broad Institute Genomics Platform"/>
            <consortium name="The Broad Institute Genome Sequencing Center for Infectious Disease"/>
            <person name="Wu L."/>
            <person name="Ma J."/>
        </authorList>
    </citation>
    <scope>NUCLEOTIDE SEQUENCE [LARGE SCALE GENOMIC DNA]</scope>
    <source>
        <strain evidence="3">JCM 11896</strain>
    </source>
</reference>
<evidence type="ECO:0000259" key="1">
    <source>
        <dbReference type="PROSITE" id="PS50056"/>
    </source>
</evidence>
<dbReference type="InterPro" id="IPR029021">
    <property type="entry name" value="Prot-tyrosine_phosphatase-like"/>
</dbReference>